<dbReference type="Gene3D" id="3.30.190.20">
    <property type="match status" value="1"/>
</dbReference>
<reference evidence="11" key="2">
    <citation type="journal article" date="2021" name="PeerJ">
        <title>Extensive microbial diversity within the chicken gut microbiome revealed by metagenomics and culture.</title>
        <authorList>
            <person name="Gilroy R."/>
            <person name="Ravi A."/>
            <person name="Getino M."/>
            <person name="Pursley I."/>
            <person name="Horton D.L."/>
            <person name="Alikhan N.F."/>
            <person name="Baker D."/>
            <person name="Gharbi K."/>
            <person name="Hall N."/>
            <person name="Watson M."/>
            <person name="Adriaenssens E.M."/>
            <person name="Foster-Nyarko E."/>
            <person name="Jarju S."/>
            <person name="Secka A."/>
            <person name="Antonio M."/>
            <person name="Oren A."/>
            <person name="Chaudhuri R.R."/>
            <person name="La Ragione R."/>
            <person name="Hildebrand F."/>
            <person name="Pallen M.J."/>
        </authorList>
    </citation>
    <scope>NUCLEOTIDE SEQUENCE</scope>
    <source>
        <strain evidence="11">CHK184-20233</strain>
    </source>
</reference>
<dbReference type="PANTHER" id="PTHR36427:SF3">
    <property type="entry name" value="LARGE RIBOSOMAL SUBUNIT PROTEIN UL1M"/>
    <property type="match status" value="1"/>
</dbReference>
<evidence type="ECO:0000256" key="6">
    <source>
        <dbReference type="ARBA" id="ARBA00022980"/>
    </source>
</evidence>
<evidence type="ECO:0000256" key="9">
    <source>
        <dbReference type="HAMAP-Rule" id="MF_01318"/>
    </source>
</evidence>
<reference evidence="11" key="1">
    <citation type="submission" date="2020-10" db="EMBL/GenBank/DDBJ databases">
        <authorList>
            <person name="Gilroy R."/>
        </authorList>
    </citation>
    <scope>NUCLEOTIDE SEQUENCE</scope>
    <source>
        <strain evidence="11">CHK184-20233</strain>
    </source>
</reference>
<dbReference type="GO" id="GO:0006412">
    <property type="term" value="P:translation"/>
    <property type="evidence" value="ECO:0007669"/>
    <property type="project" value="UniProtKB-UniRule"/>
</dbReference>
<dbReference type="GO" id="GO:0015934">
    <property type="term" value="C:large ribosomal subunit"/>
    <property type="evidence" value="ECO:0007669"/>
    <property type="project" value="InterPro"/>
</dbReference>
<dbReference type="NCBIfam" id="TIGR01169">
    <property type="entry name" value="rplA_bact"/>
    <property type="match status" value="1"/>
</dbReference>
<dbReference type="GO" id="GO:0003735">
    <property type="term" value="F:structural constituent of ribosome"/>
    <property type="evidence" value="ECO:0007669"/>
    <property type="project" value="InterPro"/>
</dbReference>
<dbReference type="InterPro" id="IPR023673">
    <property type="entry name" value="Ribosomal_uL1_CS"/>
</dbReference>
<evidence type="ECO:0000256" key="3">
    <source>
        <dbReference type="ARBA" id="ARBA00022730"/>
    </source>
</evidence>
<keyword evidence="2 9" id="KW-0678">Repressor</keyword>
<dbReference type="GO" id="GO:0019843">
    <property type="term" value="F:rRNA binding"/>
    <property type="evidence" value="ECO:0007669"/>
    <property type="project" value="UniProtKB-UniRule"/>
</dbReference>
<dbReference type="EMBL" id="DVHC01000062">
    <property type="protein sequence ID" value="HIR59630.1"/>
    <property type="molecule type" value="Genomic_DNA"/>
</dbReference>
<name>A0A9D1DV92_9FIRM</name>
<dbReference type="InterPro" id="IPR028364">
    <property type="entry name" value="Ribosomal_uL1/biogenesis"/>
</dbReference>
<keyword evidence="7 9" id="KW-0687">Ribonucleoprotein</keyword>
<evidence type="ECO:0000256" key="1">
    <source>
        <dbReference type="ARBA" id="ARBA00010531"/>
    </source>
</evidence>
<evidence type="ECO:0000313" key="11">
    <source>
        <dbReference type="EMBL" id="HIR59630.1"/>
    </source>
</evidence>
<dbReference type="PROSITE" id="PS01199">
    <property type="entry name" value="RIBOSOMAL_L1"/>
    <property type="match status" value="1"/>
</dbReference>
<proteinExistence type="inferred from homology"/>
<dbReference type="InterPro" id="IPR016095">
    <property type="entry name" value="Ribosomal_uL1_3-a/b-sand"/>
</dbReference>
<comment type="similarity">
    <text evidence="1 9 10">Belongs to the universal ribosomal protein uL1 family.</text>
</comment>
<dbReference type="InterPro" id="IPR002143">
    <property type="entry name" value="Ribosomal_uL1"/>
</dbReference>
<dbReference type="GO" id="GO:0006417">
    <property type="term" value="P:regulation of translation"/>
    <property type="evidence" value="ECO:0007669"/>
    <property type="project" value="UniProtKB-KW"/>
</dbReference>
<dbReference type="CDD" id="cd00403">
    <property type="entry name" value="Ribosomal_L1"/>
    <property type="match status" value="1"/>
</dbReference>
<evidence type="ECO:0000256" key="2">
    <source>
        <dbReference type="ARBA" id="ARBA00022491"/>
    </source>
</evidence>
<dbReference type="InterPro" id="IPR023674">
    <property type="entry name" value="Ribosomal_uL1-like"/>
</dbReference>
<comment type="function">
    <text evidence="9">Binds directly to 23S rRNA. The L1 stalk is quite mobile in the ribosome, and is involved in E site tRNA release.</text>
</comment>
<dbReference type="FunFam" id="3.40.50.790:FF:000001">
    <property type="entry name" value="50S ribosomal protein L1"/>
    <property type="match status" value="1"/>
</dbReference>
<dbReference type="InterPro" id="IPR005878">
    <property type="entry name" value="Ribosom_uL1_bac-type"/>
</dbReference>
<keyword evidence="3 9" id="KW-0699">rRNA-binding</keyword>
<keyword evidence="9" id="KW-0820">tRNA-binding</keyword>
<dbReference type="AlphaFoldDB" id="A0A9D1DV92"/>
<evidence type="ECO:0000256" key="8">
    <source>
        <dbReference type="ARBA" id="ARBA00035241"/>
    </source>
</evidence>
<dbReference type="HAMAP" id="MF_01318_B">
    <property type="entry name" value="Ribosomal_uL1_B"/>
    <property type="match status" value="1"/>
</dbReference>
<comment type="subunit">
    <text evidence="9">Part of the 50S ribosomal subunit.</text>
</comment>
<evidence type="ECO:0000313" key="12">
    <source>
        <dbReference type="Proteomes" id="UP000824232"/>
    </source>
</evidence>
<sequence>MKKRSRKYSEAATKVEKNKLYTKEEAVKLVKETSITKFDSSVEVAMNLNLDTKKADQQLRGAIVLPKGTGKTNRVLVIAKGDNAKAAKDAGADYVGDQDYLDKIANENWFEFDTMIATPDMMPLLGKLGRILGPKGLMPNPKTGTVTTDVAKAVSDAKAGRVEYRTDSFGNIHTIIGKVSFSEEDLLANLNAVVNQIIKIKPATVKGDYIKNISISSTMGPGIKIQINSFDK</sequence>
<accession>A0A9D1DV92</accession>
<organism evidence="11 12">
    <name type="scientific">Candidatus Onthousia excrementipullorum</name>
    <dbReference type="NCBI Taxonomy" id="2840884"/>
    <lineage>
        <taxon>Bacteria</taxon>
        <taxon>Bacillati</taxon>
        <taxon>Bacillota</taxon>
        <taxon>Bacilli</taxon>
        <taxon>Candidatus Onthousia</taxon>
    </lineage>
</organism>
<dbReference type="PANTHER" id="PTHR36427">
    <property type="entry name" value="54S RIBOSOMAL PROTEIN L1, MITOCHONDRIAL"/>
    <property type="match status" value="1"/>
</dbReference>
<gene>
    <name evidence="9 11" type="primary">rplA</name>
    <name evidence="11" type="ORF">IAB38_06220</name>
</gene>
<evidence type="ECO:0000256" key="7">
    <source>
        <dbReference type="ARBA" id="ARBA00023274"/>
    </source>
</evidence>
<dbReference type="Pfam" id="PF00687">
    <property type="entry name" value="Ribosomal_L1"/>
    <property type="match status" value="1"/>
</dbReference>
<evidence type="ECO:0000256" key="4">
    <source>
        <dbReference type="ARBA" id="ARBA00022845"/>
    </source>
</evidence>
<keyword evidence="5 9" id="KW-0694">RNA-binding</keyword>
<comment type="caution">
    <text evidence="11">The sequence shown here is derived from an EMBL/GenBank/DDBJ whole genome shotgun (WGS) entry which is preliminary data.</text>
</comment>
<evidence type="ECO:0000256" key="10">
    <source>
        <dbReference type="RuleBase" id="RU000659"/>
    </source>
</evidence>
<dbReference type="GO" id="GO:0000049">
    <property type="term" value="F:tRNA binding"/>
    <property type="evidence" value="ECO:0007669"/>
    <property type="project" value="UniProtKB-KW"/>
</dbReference>
<dbReference type="SUPFAM" id="SSF56808">
    <property type="entry name" value="Ribosomal protein L1"/>
    <property type="match status" value="1"/>
</dbReference>
<comment type="function">
    <text evidence="9">Protein L1 is also a translational repressor protein, it controls the translation of the L11 operon by binding to its mRNA.</text>
</comment>
<keyword evidence="4 9" id="KW-0810">Translation regulation</keyword>
<dbReference type="PIRSF" id="PIRSF002155">
    <property type="entry name" value="Ribosomal_L1"/>
    <property type="match status" value="1"/>
</dbReference>
<dbReference type="Proteomes" id="UP000824232">
    <property type="component" value="Unassembled WGS sequence"/>
</dbReference>
<protein>
    <recommendedName>
        <fullName evidence="8 9">Large ribosomal subunit protein uL1</fullName>
    </recommendedName>
</protein>
<dbReference type="Gene3D" id="3.40.50.790">
    <property type="match status" value="1"/>
</dbReference>
<keyword evidence="6 9" id="KW-0689">Ribosomal protein</keyword>
<evidence type="ECO:0000256" key="5">
    <source>
        <dbReference type="ARBA" id="ARBA00022884"/>
    </source>
</evidence>